<gene>
    <name evidence="1" type="ORF">LDAN0321_LOCUS21619</name>
</gene>
<dbReference type="InterPro" id="IPR036983">
    <property type="entry name" value="AIM24_sf"/>
</dbReference>
<sequence>MAEEEEIALASKIANNDPLNTGFKTYIAKDEGTEKWVISGKDMQVLTTSLEPGDNIQCEPGSMMFMHPDFVQDADCGCDTCFTRCCAGESCAKVTYTNEGNSSAYIGLTPYYPAKIIPVDLKTVPGPFVAKSGAYMANLGGADVDYSCNCFSLECLCCSGLGCCRQELSGDGVAFLAAAGTIVTRELGDGETIIVDSHSVVGYDNSITTGVASSGGFCTLCCGGEGCVNSTMTGPGKVYLQSTNFTKMVGYWRPPSSNNSMEQE</sequence>
<organism evidence="1">
    <name type="scientific">Leptocylindrus danicus</name>
    <dbReference type="NCBI Taxonomy" id="163516"/>
    <lineage>
        <taxon>Eukaryota</taxon>
        <taxon>Sar</taxon>
        <taxon>Stramenopiles</taxon>
        <taxon>Ochrophyta</taxon>
        <taxon>Bacillariophyta</taxon>
        <taxon>Coscinodiscophyceae</taxon>
        <taxon>Chaetocerotophycidae</taxon>
        <taxon>Leptocylindrales</taxon>
        <taxon>Leptocylindraceae</taxon>
        <taxon>Leptocylindrus</taxon>
    </lineage>
</organism>
<reference evidence="1" key="1">
    <citation type="submission" date="2021-01" db="EMBL/GenBank/DDBJ databases">
        <authorList>
            <person name="Corre E."/>
            <person name="Pelletier E."/>
            <person name="Niang G."/>
            <person name="Scheremetjew M."/>
            <person name="Finn R."/>
            <person name="Kale V."/>
            <person name="Holt S."/>
            <person name="Cochrane G."/>
            <person name="Meng A."/>
            <person name="Brown T."/>
            <person name="Cohen L."/>
        </authorList>
    </citation>
    <scope>NUCLEOTIDE SEQUENCE</scope>
    <source>
        <strain evidence="1">B650</strain>
    </source>
</reference>
<dbReference type="AlphaFoldDB" id="A0A7S2PRZ0"/>
<dbReference type="PANTHER" id="PTHR43657">
    <property type="entry name" value="TRYPTOPHAN RNA-BINDING ATTENUATOR PROTEIN-LIKE PROTEIN"/>
    <property type="match status" value="1"/>
</dbReference>
<evidence type="ECO:0008006" key="2">
    <source>
        <dbReference type="Google" id="ProtNLM"/>
    </source>
</evidence>
<name>A0A7S2PRZ0_9STRA</name>
<dbReference type="InterPro" id="IPR002838">
    <property type="entry name" value="AIM24"/>
</dbReference>
<dbReference type="Gene3D" id="3.60.160.10">
    <property type="entry name" value="Mitochondrial biogenesis AIM24"/>
    <property type="match status" value="1"/>
</dbReference>
<dbReference type="SUPFAM" id="SSF51219">
    <property type="entry name" value="TRAP-like"/>
    <property type="match status" value="1"/>
</dbReference>
<dbReference type="PANTHER" id="PTHR43657:SF1">
    <property type="entry name" value="ALTERED INHERITANCE OF MITOCHONDRIA PROTEIN 24, MITOCHONDRIAL"/>
    <property type="match status" value="1"/>
</dbReference>
<dbReference type="InterPro" id="IPR016031">
    <property type="entry name" value="Trp_RNA-bd_attenuator-like_dom"/>
</dbReference>
<evidence type="ECO:0000313" key="1">
    <source>
        <dbReference type="EMBL" id="CAD9615978.1"/>
    </source>
</evidence>
<dbReference type="EMBL" id="HBGY01034375">
    <property type="protein sequence ID" value="CAD9615978.1"/>
    <property type="molecule type" value="Transcribed_RNA"/>
</dbReference>
<proteinExistence type="predicted"/>
<accession>A0A7S2PRZ0</accession>
<protein>
    <recommendedName>
        <fullName evidence="2">Altered inheritance of mitochondria protein 24, mitochondrial</fullName>
    </recommendedName>
</protein>
<dbReference type="Pfam" id="PF01987">
    <property type="entry name" value="AIM24"/>
    <property type="match status" value="1"/>
</dbReference>